<dbReference type="PRINTS" id="PR00381">
    <property type="entry name" value="KINESINLIGHT"/>
</dbReference>
<evidence type="ECO:0000256" key="2">
    <source>
        <dbReference type="ARBA" id="ARBA00007249"/>
    </source>
</evidence>
<keyword evidence="4 14" id="KW-0963">Cytoplasm</keyword>
<feature type="domain" description="Tr-type G" evidence="17">
    <location>
        <begin position="64"/>
        <end position="289"/>
    </location>
</feature>
<evidence type="ECO:0000256" key="12">
    <source>
        <dbReference type="ARBA" id="ARBA00023212"/>
    </source>
</evidence>
<dbReference type="SUPFAM" id="SSF52540">
    <property type="entry name" value="P-loop containing nucleoside triphosphate hydrolases"/>
    <property type="match status" value="1"/>
</dbReference>
<dbReference type="SUPFAM" id="SSF50465">
    <property type="entry name" value="EF-Tu/eEF-1alpha/eIF2-gamma C-terminal domain"/>
    <property type="match status" value="1"/>
</dbReference>
<evidence type="ECO:0000256" key="9">
    <source>
        <dbReference type="ARBA" id="ARBA00023054"/>
    </source>
</evidence>
<evidence type="ECO:0000256" key="4">
    <source>
        <dbReference type="ARBA" id="ARBA00022490"/>
    </source>
</evidence>
<comment type="function">
    <text evidence="14">Kinesin is a microtubule-associated force-producing protein that play a role in organelle transport.</text>
</comment>
<feature type="compositionally biased region" description="Polar residues" evidence="16">
    <location>
        <begin position="696"/>
        <end position="732"/>
    </location>
</feature>
<dbReference type="SUPFAM" id="SSF48452">
    <property type="entry name" value="TPR-like"/>
    <property type="match status" value="1"/>
</dbReference>
<dbReference type="GO" id="GO:0003924">
    <property type="term" value="F:GTPase activity"/>
    <property type="evidence" value="ECO:0007669"/>
    <property type="project" value="InterPro"/>
</dbReference>
<keyword evidence="5 14" id="KW-0493">Microtubule</keyword>
<evidence type="ECO:0000256" key="10">
    <source>
        <dbReference type="ARBA" id="ARBA00023134"/>
    </source>
</evidence>
<dbReference type="Gene3D" id="2.40.30.10">
    <property type="entry name" value="Translation factors"/>
    <property type="match status" value="1"/>
</dbReference>
<evidence type="ECO:0000256" key="13">
    <source>
        <dbReference type="PROSITE-ProRule" id="PRU00339"/>
    </source>
</evidence>
<dbReference type="GO" id="GO:0019894">
    <property type="term" value="F:kinesin binding"/>
    <property type="evidence" value="ECO:0007669"/>
    <property type="project" value="TreeGrafter"/>
</dbReference>
<dbReference type="InterPro" id="IPR000795">
    <property type="entry name" value="T_Tr_GTP-bd_dom"/>
</dbReference>
<accession>A0A818XX75</accession>
<comment type="caution">
    <text evidence="18">The sequence shown here is derived from an EMBL/GenBank/DDBJ whole genome shotgun (WGS) entry which is preliminary data.</text>
</comment>
<evidence type="ECO:0000313" key="18">
    <source>
        <dbReference type="EMBL" id="CAF3744598.1"/>
    </source>
</evidence>
<sequence length="772" mass="86806">MIPSKPMCVEKFADFPPLGRFAVRDMRQTVAVGVIKDVEKKAPSSGKGGKPAVVAAKGAMGKEKLHINIVVIGHVDSGKSTSTGHLIYKCGGIDKRTIEKFEKEATEMGKGSFKYAWVLDKLKAERERGITIDISLWKFETAKYYVTIIDAPGHRDFIKNMITGTSQADCAVLVVAAGTGEFEAGISKNGQTREHALLAYTLGMSTTLAIPDLTHSTRLVLSDLEALRHEHNLVLSSTVDDDKSQRLQQSLESIDLGIDEAVVMLQLDNHLDNLDSEIHKLMLQVQRLTQENSWLRDELSLTEKHLQTSTQLQQDYEHDIHLLNESLIASPSKSENLNIENQIDIDTDLLNEAKDQIINTNIHMNGDTKNHSEIPPRFRTLHNLVIQYAQAGRYEVAVPLCRQALEDLEKTHGHTHPDVATMLNILALVYRDQNKFKEALNLLTQALTIREKTLGHDHPAVAATLNNLAVLYGKKNRYKEAEPLCKRALEIREKYFGINHPDVGKQLNNLALLCLNQGKYDKVEEYYKRAIDIYTNYYGKSDSNVTKTKSNLASAYLRDGKYKLAIELYEEILSESQSTSNEQSQSSNSNRDTTTIITTLKNLGALCRRMNLSEQADIFELCASKALQNPSEMIPRALTALRQIRTPDDINHQAMRRSQTSSSQEYGKLRRSGSFQKLRQSIRRGSEKLVQKLRGTPSNLPSFNSMQFQQQDSTMKRASSMSVLNNDSPSYPLQQQQTNRTLTNTYSIDQQQSKQQFIPPSRGRLASAENIH</sequence>
<dbReference type="InterPro" id="IPR011990">
    <property type="entry name" value="TPR-like_helical_dom_sf"/>
</dbReference>
<dbReference type="PANTHER" id="PTHR45783:SF3">
    <property type="entry name" value="KINESIN LIGHT CHAIN"/>
    <property type="match status" value="1"/>
</dbReference>
<reference evidence="18" key="1">
    <citation type="submission" date="2021-02" db="EMBL/GenBank/DDBJ databases">
        <authorList>
            <person name="Nowell W R."/>
        </authorList>
    </citation>
    <scope>NUCLEOTIDE SEQUENCE</scope>
</reference>
<protein>
    <recommendedName>
        <fullName evidence="14">Kinesin light chain</fullName>
    </recommendedName>
</protein>
<dbReference type="Pfam" id="PF13424">
    <property type="entry name" value="TPR_12"/>
    <property type="match status" value="2"/>
</dbReference>
<dbReference type="SMART" id="SM00028">
    <property type="entry name" value="TPR"/>
    <property type="match status" value="5"/>
</dbReference>
<evidence type="ECO:0000256" key="5">
    <source>
        <dbReference type="ARBA" id="ARBA00022701"/>
    </source>
</evidence>
<feature type="repeat" description="TPR" evidence="13">
    <location>
        <begin position="420"/>
        <end position="453"/>
    </location>
</feature>
<dbReference type="InterPro" id="IPR027417">
    <property type="entry name" value="P-loop_NTPase"/>
</dbReference>
<evidence type="ECO:0000256" key="14">
    <source>
        <dbReference type="RuleBase" id="RU367020"/>
    </source>
</evidence>
<dbReference type="PROSITE" id="PS51722">
    <property type="entry name" value="G_TR_2"/>
    <property type="match status" value="1"/>
</dbReference>
<comment type="similarity">
    <text evidence="3 14">Belongs to the kinesin light chain family.</text>
</comment>
<feature type="compositionally biased region" description="Polar residues" evidence="16">
    <location>
        <begin position="656"/>
        <end position="665"/>
    </location>
</feature>
<evidence type="ECO:0000256" key="6">
    <source>
        <dbReference type="ARBA" id="ARBA00022737"/>
    </source>
</evidence>
<evidence type="ECO:0000256" key="3">
    <source>
        <dbReference type="ARBA" id="ARBA00009622"/>
    </source>
</evidence>
<dbReference type="Pfam" id="PF13176">
    <property type="entry name" value="TPR_7"/>
    <property type="match status" value="1"/>
</dbReference>
<evidence type="ECO:0000256" key="16">
    <source>
        <dbReference type="SAM" id="MobiDB-lite"/>
    </source>
</evidence>
<dbReference type="GO" id="GO:0005871">
    <property type="term" value="C:kinesin complex"/>
    <property type="evidence" value="ECO:0007669"/>
    <property type="project" value="UniProtKB-UniRule"/>
</dbReference>
<dbReference type="Gene3D" id="1.25.40.10">
    <property type="entry name" value="Tetratricopeptide repeat domain"/>
    <property type="match status" value="1"/>
</dbReference>
<dbReference type="CDD" id="cd01883">
    <property type="entry name" value="EF1_alpha"/>
    <property type="match status" value="1"/>
</dbReference>
<evidence type="ECO:0000256" key="7">
    <source>
        <dbReference type="ARBA" id="ARBA00022741"/>
    </source>
</evidence>
<proteinExistence type="inferred from homology"/>
<keyword evidence="12 14" id="KW-0206">Cytoskeleton</keyword>
<name>A0A818XX75_9BILA</name>
<feature type="repeat" description="TPR" evidence="13">
    <location>
        <begin position="546"/>
        <end position="579"/>
    </location>
</feature>
<organism evidence="18 19">
    <name type="scientific">Rotaria socialis</name>
    <dbReference type="NCBI Taxonomy" id="392032"/>
    <lineage>
        <taxon>Eukaryota</taxon>
        <taxon>Metazoa</taxon>
        <taxon>Spiralia</taxon>
        <taxon>Gnathifera</taxon>
        <taxon>Rotifera</taxon>
        <taxon>Eurotatoria</taxon>
        <taxon>Bdelloidea</taxon>
        <taxon>Philodinida</taxon>
        <taxon>Philodinidae</taxon>
        <taxon>Rotaria</taxon>
    </lineage>
</organism>
<dbReference type="InterPro" id="IPR054696">
    <property type="entry name" value="GTP-eEF1A_C"/>
</dbReference>
<dbReference type="Gene3D" id="3.40.50.300">
    <property type="entry name" value="P-loop containing nucleotide triphosphate hydrolases"/>
    <property type="match status" value="1"/>
</dbReference>
<dbReference type="InterPro" id="IPR009001">
    <property type="entry name" value="Transl_elong_EF1A/Init_IF2_C"/>
</dbReference>
<dbReference type="InterPro" id="IPR019734">
    <property type="entry name" value="TPR_rpt"/>
</dbReference>
<keyword evidence="6" id="KW-0677">Repeat</keyword>
<dbReference type="InterPro" id="IPR002151">
    <property type="entry name" value="Kinesin_light"/>
</dbReference>
<comment type="subunit">
    <text evidence="14">Oligomeric complex composed of two heavy chains and two light chains.</text>
</comment>
<dbReference type="FunFam" id="3.40.50.300:FF:001857">
    <property type="entry name" value="Elongation factor 1-alpha"/>
    <property type="match status" value="1"/>
</dbReference>
<keyword evidence="8 13" id="KW-0802">TPR repeat</keyword>
<comment type="similarity">
    <text evidence="2">Belongs to the TRAFAC class translation factor GTPase superfamily. Classic translation factor GTPase family. EF-Tu/EF-1A subfamily.</text>
</comment>
<keyword evidence="9 15" id="KW-0175">Coiled coil</keyword>
<dbReference type="EMBL" id="CAJNYT010005438">
    <property type="protein sequence ID" value="CAF3744598.1"/>
    <property type="molecule type" value="Genomic_DNA"/>
</dbReference>
<feature type="compositionally biased region" description="Polar residues" evidence="16">
    <location>
        <begin position="749"/>
        <end position="758"/>
    </location>
</feature>
<evidence type="ECO:0000256" key="1">
    <source>
        <dbReference type="ARBA" id="ARBA00004245"/>
    </source>
</evidence>
<dbReference type="Pfam" id="PF22594">
    <property type="entry name" value="GTP-eEF1A_C"/>
    <property type="match status" value="1"/>
</dbReference>
<dbReference type="GO" id="GO:0005737">
    <property type="term" value="C:cytoplasm"/>
    <property type="evidence" value="ECO:0007669"/>
    <property type="project" value="TreeGrafter"/>
</dbReference>
<dbReference type="GO" id="GO:0007018">
    <property type="term" value="P:microtubule-based movement"/>
    <property type="evidence" value="ECO:0007669"/>
    <property type="project" value="TreeGrafter"/>
</dbReference>
<evidence type="ECO:0000256" key="15">
    <source>
        <dbReference type="SAM" id="Coils"/>
    </source>
</evidence>
<dbReference type="PROSITE" id="PS50005">
    <property type="entry name" value="TPR"/>
    <property type="match status" value="3"/>
</dbReference>
<dbReference type="PANTHER" id="PTHR45783">
    <property type="entry name" value="KINESIN LIGHT CHAIN"/>
    <property type="match status" value="1"/>
</dbReference>
<feature type="region of interest" description="Disordered" evidence="16">
    <location>
        <begin position="749"/>
        <end position="772"/>
    </location>
</feature>
<keyword evidence="11 14" id="KW-0505">Motor protein</keyword>
<dbReference type="GO" id="GO:0005874">
    <property type="term" value="C:microtubule"/>
    <property type="evidence" value="ECO:0007669"/>
    <property type="project" value="UniProtKB-UniRule"/>
</dbReference>
<dbReference type="Pfam" id="PF00009">
    <property type="entry name" value="GTP_EFTU"/>
    <property type="match status" value="1"/>
</dbReference>
<feature type="repeat" description="TPR" evidence="13">
    <location>
        <begin position="462"/>
        <end position="495"/>
    </location>
</feature>
<evidence type="ECO:0000259" key="17">
    <source>
        <dbReference type="PROSITE" id="PS51722"/>
    </source>
</evidence>
<dbReference type="AlphaFoldDB" id="A0A818XX75"/>
<gene>
    <name evidence="18" type="ORF">GRG538_LOCUS31050</name>
</gene>
<keyword evidence="7" id="KW-0547">Nucleotide-binding</keyword>
<dbReference type="PROSITE" id="PS00301">
    <property type="entry name" value="G_TR_1"/>
    <property type="match status" value="1"/>
</dbReference>
<feature type="region of interest" description="Disordered" evidence="16">
    <location>
        <begin position="647"/>
        <end position="736"/>
    </location>
</feature>
<dbReference type="GO" id="GO:0005525">
    <property type="term" value="F:GTP binding"/>
    <property type="evidence" value="ECO:0007669"/>
    <property type="project" value="UniProtKB-KW"/>
</dbReference>
<comment type="subcellular location">
    <subcellularLocation>
        <location evidence="1 14">Cytoplasm</location>
        <location evidence="1 14">Cytoskeleton</location>
    </subcellularLocation>
</comment>
<dbReference type="Proteomes" id="UP000663872">
    <property type="component" value="Unassembled WGS sequence"/>
</dbReference>
<feature type="coiled-coil region" evidence="15">
    <location>
        <begin position="264"/>
        <end position="298"/>
    </location>
</feature>
<evidence type="ECO:0000256" key="11">
    <source>
        <dbReference type="ARBA" id="ARBA00023175"/>
    </source>
</evidence>
<evidence type="ECO:0000313" key="19">
    <source>
        <dbReference type="Proteomes" id="UP000663872"/>
    </source>
</evidence>
<dbReference type="InterPro" id="IPR031157">
    <property type="entry name" value="G_TR_CS"/>
</dbReference>
<keyword evidence="10" id="KW-0342">GTP-binding</keyword>
<evidence type="ECO:0000256" key="8">
    <source>
        <dbReference type="ARBA" id="ARBA00022803"/>
    </source>
</evidence>